<evidence type="ECO:0000313" key="3">
    <source>
        <dbReference type="EMBL" id="KAJ7039202.1"/>
    </source>
</evidence>
<proteinExistence type="predicted"/>
<feature type="transmembrane region" description="Helical" evidence="1">
    <location>
        <begin position="220"/>
        <end position="240"/>
    </location>
</feature>
<protein>
    <submittedName>
        <fullName evidence="3">Acyltransferase 3</fullName>
    </submittedName>
</protein>
<feature type="domain" description="Acyltransferase 3" evidence="2">
    <location>
        <begin position="22"/>
        <end position="372"/>
    </location>
</feature>
<dbReference type="PANTHER" id="PTHR36927">
    <property type="entry name" value="BLR4337 PROTEIN"/>
    <property type="match status" value="1"/>
</dbReference>
<dbReference type="PANTHER" id="PTHR36927:SF4">
    <property type="entry name" value="BLR5718 PROTEIN"/>
    <property type="match status" value="1"/>
</dbReference>
<accession>A0AAD6X779</accession>
<reference evidence="3" key="1">
    <citation type="submission" date="2023-03" db="EMBL/GenBank/DDBJ databases">
        <title>Massive genome expansion in bonnet fungi (Mycena s.s.) driven by repeated elements and novel gene families across ecological guilds.</title>
        <authorList>
            <consortium name="Lawrence Berkeley National Laboratory"/>
            <person name="Harder C.B."/>
            <person name="Miyauchi S."/>
            <person name="Viragh M."/>
            <person name="Kuo A."/>
            <person name="Thoen E."/>
            <person name="Andreopoulos B."/>
            <person name="Lu D."/>
            <person name="Skrede I."/>
            <person name="Drula E."/>
            <person name="Henrissat B."/>
            <person name="Morin E."/>
            <person name="Kohler A."/>
            <person name="Barry K."/>
            <person name="LaButti K."/>
            <person name="Morin E."/>
            <person name="Salamov A."/>
            <person name="Lipzen A."/>
            <person name="Mereny Z."/>
            <person name="Hegedus B."/>
            <person name="Baldrian P."/>
            <person name="Stursova M."/>
            <person name="Weitz H."/>
            <person name="Taylor A."/>
            <person name="Grigoriev I.V."/>
            <person name="Nagy L.G."/>
            <person name="Martin F."/>
            <person name="Kauserud H."/>
        </authorList>
    </citation>
    <scope>NUCLEOTIDE SEQUENCE</scope>
    <source>
        <strain evidence="3">CBHHK200</strain>
    </source>
</reference>
<dbReference type="EMBL" id="JARJCM010000028">
    <property type="protein sequence ID" value="KAJ7039202.1"/>
    <property type="molecule type" value="Genomic_DNA"/>
</dbReference>
<keyword evidence="1" id="KW-0812">Transmembrane</keyword>
<dbReference type="Pfam" id="PF01757">
    <property type="entry name" value="Acyl_transf_3"/>
    <property type="match status" value="1"/>
</dbReference>
<evidence type="ECO:0000259" key="2">
    <source>
        <dbReference type="Pfam" id="PF01757"/>
    </source>
</evidence>
<gene>
    <name evidence="3" type="ORF">C8F04DRAFT_950329</name>
</gene>
<feature type="transmembrane region" description="Helical" evidence="1">
    <location>
        <begin position="150"/>
        <end position="168"/>
    </location>
</feature>
<feature type="transmembrane region" description="Helical" evidence="1">
    <location>
        <begin position="64"/>
        <end position="86"/>
    </location>
</feature>
<comment type="caution">
    <text evidence="3">The sequence shown here is derived from an EMBL/GenBank/DDBJ whole genome shotgun (WGS) entry which is preliminary data.</text>
</comment>
<keyword evidence="4" id="KW-1185">Reference proteome</keyword>
<feature type="transmembrane region" description="Helical" evidence="1">
    <location>
        <begin position="31"/>
        <end position="52"/>
    </location>
</feature>
<keyword evidence="1" id="KW-0472">Membrane</keyword>
<feature type="transmembrane region" description="Helical" evidence="1">
    <location>
        <begin position="107"/>
        <end position="130"/>
    </location>
</feature>
<organism evidence="3 4">
    <name type="scientific">Mycena alexandri</name>
    <dbReference type="NCBI Taxonomy" id="1745969"/>
    <lineage>
        <taxon>Eukaryota</taxon>
        <taxon>Fungi</taxon>
        <taxon>Dikarya</taxon>
        <taxon>Basidiomycota</taxon>
        <taxon>Agaricomycotina</taxon>
        <taxon>Agaricomycetes</taxon>
        <taxon>Agaricomycetidae</taxon>
        <taxon>Agaricales</taxon>
        <taxon>Marasmiineae</taxon>
        <taxon>Mycenaceae</taxon>
        <taxon>Mycena</taxon>
    </lineage>
</organism>
<dbReference type="Proteomes" id="UP001218188">
    <property type="component" value="Unassembled WGS sequence"/>
</dbReference>
<evidence type="ECO:0000313" key="4">
    <source>
        <dbReference type="Proteomes" id="UP001218188"/>
    </source>
</evidence>
<name>A0AAD6X779_9AGAR</name>
<evidence type="ECO:0000256" key="1">
    <source>
        <dbReference type="SAM" id="Phobius"/>
    </source>
</evidence>
<feature type="transmembrane region" description="Helical" evidence="1">
    <location>
        <begin position="188"/>
        <end position="208"/>
    </location>
</feature>
<feature type="transmembrane region" description="Helical" evidence="1">
    <location>
        <begin position="329"/>
        <end position="350"/>
    </location>
</feature>
<keyword evidence="3" id="KW-0012">Acyltransferase</keyword>
<dbReference type="AlphaFoldDB" id="A0AAD6X779"/>
<keyword evidence="3" id="KW-0808">Transferase</keyword>
<feature type="transmembrane region" description="Helical" evidence="1">
    <location>
        <begin position="285"/>
        <end position="308"/>
    </location>
</feature>
<dbReference type="GO" id="GO:0016747">
    <property type="term" value="F:acyltransferase activity, transferring groups other than amino-acyl groups"/>
    <property type="evidence" value="ECO:0007669"/>
    <property type="project" value="InterPro"/>
</dbReference>
<feature type="transmembrane region" description="Helical" evidence="1">
    <location>
        <begin position="356"/>
        <end position="375"/>
    </location>
</feature>
<feature type="transmembrane region" description="Helical" evidence="1">
    <location>
        <begin position="252"/>
        <end position="273"/>
    </location>
</feature>
<keyword evidence="1" id="KW-1133">Transmembrane helix</keyword>
<dbReference type="InterPro" id="IPR002656">
    <property type="entry name" value="Acyl_transf_3_dom"/>
</dbReference>
<sequence length="384" mass="42888">MSSDPEGELAALLPRLIRDSRIHYIDNLRSALVALVICHHAALPYGIGFWLYVSPYHPAASFPLLLFVVTNQAYFMGMLFFLSGHFSAISASRKDWRAFCLDKLKRLGIPAVVFTLLAQPVCIILVRWAQHTSILAGLKQYYSGLNGVRGPAWYMAVLLVFDLVYIFIRKVFSPSSFLIPSSLTRYRWAVAVCIFTTIVTSFLIRLSYPVGRTLPPLGLQLAYASQYVLAYTAGTCLSYIQQYLLVSHPARALVLAYLFAIISLTVIAIPFRLTPSWFAGGANAAALLYAIWNEVCFYFIGSALYSVFHDWSYTTRRWGNSARYSYGAFLIHPVVVVALQIFVDTGSIHLHSVVKTVFVGFFGVILSWAAAWLLIRIPAVGKII</sequence>
<dbReference type="InterPro" id="IPR050623">
    <property type="entry name" value="Glucan_succinyl_AcylTrfase"/>
</dbReference>